<evidence type="ECO:0000256" key="5">
    <source>
        <dbReference type="ARBA" id="ARBA00023242"/>
    </source>
</evidence>
<dbReference type="GO" id="GO:0016592">
    <property type="term" value="C:mediator complex"/>
    <property type="evidence" value="ECO:0007669"/>
    <property type="project" value="InterPro"/>
</dbReference>
<comment type="similarity">
    <text evidence="2">Belongs to the Mediator complex subunit 27 family.</text>
</comment>
<evidence type="ECO:0000256" key="4">
    <source>
        <dbReference type="ARBA" id="ARBA00023163"/>
    </source>
</evidence>
<proteinExistence type="inferred from homology"/>
<reference evidence="7" key="1">
    <citation type="journal article" date="2021" name="Nat. Commun.">
        <title>Genetic determinants of endophytism in the Arabidopsis root mycobiome.</title>
        <authorList>
            <person name="Mesny F."/>
            <person name="Miyauchi S."/>
            <person name="Thiergart T."/>
            <person name="Pickel B."/>
            <person name="Atanasova L."/>
            <person name="Karlsson M."/>
            <person name="Huettel B."/>
            <person name="Barry K.W."/>
            <person name="Haridas S."/>
            <person name="Chen C."/>
            <person name="Bauer D."/>
            <person name="Andreopoulos W."/>
            <person name="Pangilinan J."/>
            <person name="LaButti K."/>
            <person name="Riley R."/>
            <person name="Lipzen A."/>
            <person name="Clum A."/>
            <person name="Drula E."/>
            <person name="Henrissat B."/>
            <person name="Kohler A."/>
            <person name="Grigoriev I.V."/>
            <person name="Martin F.M."/>
            <person name="Hacquard S."/>
        </authorList>
    </citation>
    <scope>NUCLEOTIDE SEQUENCE</scope>
    <source>
        <strain evidence="7">MPI-SDFR-AT-0120</strain>
    </source>
</reference>
<dbReference type="Proteomes" id="UP000813461">
    <property type="component" value="Unassembled WGS sequence"/>
</dbReference>
<keyword evidence="4" id="KW-0804">Transcription</keyword>
<sequence length="278" mass="31077">MAAEVAAEAATTWDEAQCKAALAQFEQLQAQLDDLRLAIPRIIDPLHRPPSPTAFKLYAQGALGSQSAVKSLHENWKDLSIQKAFEYTTKSYAENADLTESRSIPAHGWIEREKKQRSSKKSSRSDSTDEIVSTLTDEDIIRVIEDFQKTYPAIKLETQDESRAILTSFVSQGMKLKFRVTIEREATGRQKLNGECLGTIEPFLSITRCISSRSQTNDLKYLLDMIAAYKTVKAISCEKCGNLLDHAMMTPTARRSKSVVANTLNEVAWAAWHESCLS</sequence>
<gene>
    <name evidence="7" type="ORF">FB567DRAFT_441677</name>
</gene>
<evidence type="ECO:0000256" key="2">
    <source>
        <dbReference type="ARBA" id="ARBA00008048"/>
    </source>
</evidence>
<accession>A0A8K0W0D9</accession>
<keyword evidence="3" id="KW-0805">Transcription regulation</keyword>
<keyword evidence="5" id="KW-0539">Nucleus</keyword>
<keyword evidence="8" id="KW-1185">Reference proteome</keyword>
<evidence type="ECO:0000256" key="3">
    <source>
        <dbReference type="ARBA" id="ARBA00023015"/>
    </source>
</evidence>
<evidence type="ECO:0000313" key="8">
    <source>
        <dbReference type="Proteomes" id="UP000813461"/>
    </source>
</evidence>
<protein>
    <submittedName>
        <fullName evidence="7">Uncharacterized protein</fullName>
    </submittedName>
</protein>
<evidence type="ECO:0000256" key="6">
    <source>
        <dbReference type="SAM" id="MobiDB-lite"/>
    </source>
</evidence>
<organism evidence="7 8">
    <name type="scientific">Paraphoma chrysanthemicola</name>
    <dbReference type="NCBI Taxonomy" id="798071"/>
    <lineage>
        <taxon>Eukaryota</taxon>
        <taxon>Fungi</taxon>
        <taxon>Dikarya</taxon>
        <taxon>Ascomycota</taxon>
        <taxon>Pezizomycotina</taxon>
        <taxon>Dothideomycetes</taxon>
        <taxon>Pleosporomycetidae</taxon>
        <taxon>Pleosporales</taxon>
        <taxon>Pleosporineae</taxon>
        <taxon>Phaeosphaeriaceae</taxon>
        <taxon>Paraphoma</taxon>
    </lineage>
</organism>
<comment type="subcellular location">
    <subcellularLocation>
        <location evidence="1">Nucleus</location>
    </subcellularLocation>
</comment>
<dbReference type="Pfam" id="PF11571">
    <property type="entry name" value="Med27"/>
    <property type="match status" value="1"/>
</dbReference>
<dbReference type="OrthoDB" id="5326237at2759"/>
<dbReference type="EMBL" id="JAGMVJ010000008">
    <property type="protein sequence ID" value="KAH7088542.1"/>
    <property type="molecule type" value="Genomic_DNA"/>
</dbReference>
<dbReference type="AlphaFoldDB" id="A0A8K0W0D9"/>
<feature type="region of interest" description="Disordered" evidence="6">
    <location>
        <begin position="107"/>
        <end position="130"/>
    </location>
</feature>
<dbReference type="InterPro" id="IPR021627">
    <property type="entry name" value="Mediator_Med27"/>
</dbReference>
<evidence type="ECO:0000256" key="1">
    <source>
        <dbReference type="ARBA" id="ARBA00004123"/>
    </source>
</evidence>
<comment type="caution">
    <text evidence="7">The sequence shown here is derived from an EMBL/GenBank/DDBJ whole genome shotgun (WGS) entry which is preliminary data.</text>
</comment>
<evidence type="ECO:0000313" key="7">
    <source>
        <dbReference type="EMBL" id="KAH7088542.1"/>
    </source>
</evidence>
<name>A0A8K0W0D9_9PLEO</name>